<proteinExistence type="predicted"/>
<gene>
    <name evidence="2" type="ORF">POI8812_01902</name>
</gene>
<accession>A0A2R8ABG6</accession>
<evidence type="ECO:0000313" key="3">
    <source>
        <dbReference type="Proteomes" id="UP000244932"/>
    </source>
</evidence>
<protein>
    <submittedName>
        <fullName evidence="2">Uncharacterized protein</fullName>
    </submittedName>
</protein>
<name>A0A2R8ABG6_9RHOB</name>
<dbReference type="Proteomes" id="UP000244932">
    <property type="component" value="Unassembled WGS sequence"/>
</dbReference>
<evidence type="ECO:0000313" key="2">
    <source>
        <dbReference type="EMBL" id="SPF29589.1"/>
    </source>
</evidence>
<sequence>MSERAKYHQHDPRGLIHEAYRMDIGAADARSIFFDWAMGAAGDDLAQKVEDLIAHYVDANPDHPMSAVLLESRGTQDQKRRRGGRAARVSAP</sequence>
<reference evidence="2 3" key="1">
    <citation type="submission" date="2018-03" db="EMBL/GenBank/DDBJ databases">
        <authorList>
            <person name="Keele B.F."/>
        </authorList>
    </citation>
    <scope>NUCLEOTIDE SEQUENCE [LARGE SCALE GENOMIC DNA]</scope>
    <source>
        <strain evidence="2 3">CeCT 8812</strain>
    </source>
</reference>
<feature type="region of interest" description="Disordered" evidence="1">
    <location>
        <begin position="70"/>
        <end position="92"/>
    </location>
</feature>
<keyword evidence="3" id="KW-1185">Reference proteome</keyword>
<dbReference type="AlphaFoldDB" id="A0A2R8ABG6"/>
<dbReference type="OrthoDB" id="7778431at2"/>
<evidence type="ECO:0000256" key="1">
    <source>
        <dbReference type="SAM" id="MobiDB-lite"/>
    </source>
</evidence>
<dbReference type="EMBL" id="OMKW01000002">
    <property type="protein sequence ID" value="SPF29589.1"/>
    <property type="molecule type" value="Genomic_DNA"/>
</dbReference>
<dbReference type="RefSeq" id="WP_108782272.1">
    <property type="nucleotide sequence ID" value="NZ_OMKW01000002.1"/>
</dbReference>
<organism evidence="2 3">
    <name type="scientific">Pontivivens insulae</name>
    <dbReference type="NCBI Taxonomy" id="1639689"/>
    <lineage>
        <taxon>Bacteria</taxon>
        <taxon>Pseudomonadati</taxon>
        <taxon>Pseudomonadota</taxon>
        <taxon>Alphaproteobacteria</taxon>
        <taxon>Rhodobacterales</taxon>
        <taxon>Paracoccaceae</taxon>
        <taxon>Pontivivens</taxon>
    </lineage>
</organism>